<feature type="compositionally biased region" description="Basic and acidic residues" evidence="1">
    <location>
        <begin position="1"/>
        <end position="12"/>
    </location>
</feature>
<gene>
    <name evidence="2" type="ORF">GGQ66_003461</name>
</gene>
<name>A0A7W6K466_9HYPH</name>
<organism evidence="2 3">
    <name type="scientific">Allorhizobium borbori</name>
    <dbReference type="NCBI Taxonomy" id="485907"/>
    <lineage>
        <taxon>Bacteria</taxon>
        <taxon>Pseudomonadati</taxon>
        <taxon>Pseudomonadota</taxon>
        <taxon>Alphaproteobacteria</taxon>
        <taxon>Hyphomicrobiales</taxon>
        <taxon>Rhizobiaceae</taxon>
        <taxon>Rhizobium/Agrobacterium group</taxon>
        <taxon>Allorhizobium</taxon>
    </lineage>
</organism>
<dbReference type="RefSeq" id="WP_183794024.1">
    <property type="nucleotide sequence ID" value="NZ_JACIDU010000015.1"/>
</dbReference>
<protein>
    <submittedName>
        <fullName evidence="2">Uncharacterized protein</fullName>
    </submittedName>
</protein>
<dbReference type="EMBL" id="JACIDU010000015">
    <property type="protein sequence ID" value="MBB4104879.1"/>
    <property type="molecule type" value="Genomic_DNA"/>
</dbReference>
<proteinExistence type="predicted"/>
<keyword evidence="3" id="KW-1185">Reference proteome</keyword>
<comment type="caution">
    <text evidence="2">The sequence shown here is derived from an EMBL/GenBank/DDBJ whole genome shotgun (WGS) entry which is preliminary data.</text>
</comment>
<sequence>MAEIVHMAERRGRGPAPPRAGTPCEAKILFFTGVRYERLDDGAPVAKSPAAKKGRSNRAGKR</sequence>
<feature type="compositionally biased region" description="Basic residues" evidence="1">
    <location>
        <begin position="50"/>
        <end position="62"/>
    </location>
</feature>
<evidence type="ECO:0000313" key="2">
    <source>
        <dbReference type="EMBL" id="MBB4104879.1"/>
    </source>
</evidence>
<accession>A0A7W6K466</accession>
<feature type="region of interest" description="Disordered" evidence="1">
    <location>
        <begin position="41"/>
        <end position="62"/>
    </location>
</feature>
<feature type="region of interest" description="Disordered" evidence="1">
    <location>
        <begin position="1"/>
        <end position="23"/>
    </location>
</feature>
<dbReference type="Proteomes" id="UP000584824">
    <property type="component" value="Unassembled WGS sequence"/>
</dbReference>
<reference evidence="2 3" key="1">
    <citation type="submission" date="2020-08" db="EMBL/GenBank/DDBJ databases">
        <title>Genomic Encyclopedia of Type Strains, Phase IV (KMG-IV): sequencing the most valuable type-strain genomes for metagenomic binning, comparative biology and taxonomic classification.</title>
        <authorList>
            <person name="Goeker M."/>
        </authorList>
    </citation>
    <scope>NUCLEOTIDE SEQUENCE [LARGE SCALE GENOMIC DNA]</scope>
    <source>
        <strain evidence="2 3">DSM 26385</strain>
    </source>
</reference>
<evidence type="ECO:0000256" key="1">
    <source>
        <dbReference type="SAM" id="MobiDB-lite"/>
    </source>
</evidence>
<dbReference type="AlphaFoldDB" id="A0A7W6K466"/>
<evidence type="ECO:0000313" key="3">
    <source>
        <dbReference type="Proteomes" id="UP000584824"/>
    </source>
</evidence>